<evidence type="ECO:0000313" key="4">
    <source>
        <dbReference type="EMBL" id="MBC8318884.1"/>
    </source>
</evidence>
<dbReference type="Proteomes" id="UP000614424">
    <property type="component" value="Unassembled WGS sequence"/>
</dbReference>
<accession>A0A8J6NF61</accession>
<dbReference type="GO" id="GO:0004190">
    <property type="term" value="F:aspartic-type endopeptidase activity"/>
    <property type="evidence" value="ECO:0007669"/>
    <property type="project" value="InterPro"/>
</dbReference>
<dbReference type="Gene3D" id="3.40.250.10">
    <property type="entry name" value="Rhodanese-like domain"/>
    <property type="match status" value="2"/>
</dbReference>
<feature type="chain" id="PRO_5035315091" evidence="1">
    <location>
        <begin position="28"/>
        <end position="348"/>
    </location>
</feature>
<protein>
    <submittedName>
        <fullName evidence="4">Rhodanese-like domain-containing protein</fullName>
    </submittedName>
</protein>
<dbReference type="PANTHER" id="PTHR43031">
    <property type="entry name" value="FAD-DEPENDENT OXIDOREDUCTASE"/>
    <property type="match status" value="1"/>
</dbReference>
<dbReference type="InterPro" id="IPR001995">
    <property type="entry name" value="Peptidase_A2_cat"/>
</dbReference>
<keyword evidence="1" id="KW-0732">Signal</keyword>
<dbReference type="PROSITE" id="PS50175">
    <property type="entry name" value="ASP_PROT_RETROV"/>
    <property type="match status" value="1"/>
</dbReference>
<name>A0A8J6NF61_9BACT</name>
<evidence type="ECO:0000259" key="2">
    <source>
        <dbReference type="PROSITE" id="PS50175"/>
    </source>
</evidence>
<feature type="domain" description="Rhodanese" evidence="3">
    <location>
        <begin position="133"/>
        <end position="225"/>
    </location>
</feature>
<dbReference type="GO" id="GO:0006508">
    <property type="term" value="P:proteolysis"/>
    <property type="evidence" value="ECO:0007669"/>
    <property type="project" value="InterPro"/>
</dbReference>
<evidence type="ECO:0000313" key="5">
    <source>
        <dbReference type="Proteomes" id="UP000614424"/>
    </source>
</evidence>
<dbReference type="Pfam" id="PF00581">
    <property type="entry name" value="Rhodanese"/>
    <property type="match status" value="2"/>
</dbReference>
<dbReference type="PROSITE" id="PS50206">
    <property type="entry name" value="RHODANESE_3"/>
    <property type="match status" value="2"/>
</dbReference>
<organism evidence="4 5">
    <name type="scientific">Candidatus Desulfobia pelagia</name>
    <dbReference type="NCBI Taxonomy" id="2841692"/>
    <lineage>
        <taxon>Bacteria</taxon>
        <taxon>Pseudomonadati</taxon>
        <taxon>Thermodesulfobacteriota</taxon>
        <taxon>Desulfobulbia</taxon>
        <taxon>Desulfobulbales</taxon>
        <taxon>Desulfobulbaceae</taxon>
        <taxon>Candidatus Desulfobia</taxon>
    </lineage>
</organism>
<dbReference type="InterPro" id="IPR036873">
    <property type="entry name" value="Rhodanese-like_dom_sf"/>
</dbReference>
<gene>
    <name evidence="4" type="ORF">H8E41_13355</name>
</gene>
<reference evidence="4 5" key="1">
    <citation type="submission" date="2020-08" db="EMBL/GenBank/DDBJ databases">
        <title>Bridging the membrane lipid divide: bacteria of the FCB group superphylum have the potential to synthesize archaeal ether lipids.</title>
        <authorList>
            <person name="Villanueva L."/>
            <person name="Von Meijenfeldt F.A.B."/>
            <person name="Westbye A.B."/>
            <person name="Yadav S."/>
            <person name="Hopmans E.C."/>
            <person name="Dutilh B.E."/>
            <person name="Sinninghe Damste J.S."/>
        </authorList>
    </citation>
    <scope>NUCLEOTIDE SEQUENCE [LARGE SCALE GENOMIC DNA]</scope>
    <source>
        <strain evidence="4">NIOZ-UU47</strain>
    </source>
</reference>
<dbReference type="InterPro" id="IPR050229">
    <property type="entry name" value="GlpE_sulfurtransferase"/>
</dbReference>
<dbReference type="InterPro" id="IPR001307">
    <property type="entry name" value="Thiosulphate_STrfase_CS"/>
</dbReference>
<dbReference type="SUPFAM" id="SSF52821">
    <property type="entry name" value="Rhodanese/Cell cycle control phosphatase"/>
    <property type="match status" value="2"/>
</dbReference>
<dbReference type="AlphaFoldDB" id="A0A8J6NF61"/>
<feature type="domain" description="Peptidase A2" evidence="2">
    <location>
        <begin position="243"/>
        <end position="256"/>
    </location>
</feature>
<dbReference type="SMART" id="SM00450">
    <property type="entry name" value="RHOD"/>
    <property type="match status" value="2"/>
</dbReference>
<dbReference type="InterPro" id="IPR001763">
    <property type="entry name" value="Rhodanese-like_dom"/>
</dbReference>
<proteinExistence type="predicted"/>
<evidence type="ECO:0000256" key="1">
    <source>
        <dbReference type="SAM" id="SignalP"/>
    </source>
</evidence>
<feature type="signal peptide" evidence="1">
    <location>
        <begin position="1"/>
        <end position="27"/>
    </location>
</feature>
<dbReference type="PROSITE" id="PS00380">
    <property type="entry name" value="RHODANESE_1"/>
    <property type="match status" value="1"/>
</dbReference>
<feature type="domain" description="Rhodanese" evidence="3">
    <location>
        <begin position="250"/>
        <end position="336"/>
    </location>
</feature>
<dbReference type="PANTHER" id="PTHR43031:SF1">
    <property type="entry name" value="PYRIDINE NUCLEOTIDE-DISULPHIDE OXIDOREDUCTASE"/>
    <property type="match status" value="1"/>
</dbReference>
<comment type="caution">
    <text evidence="4">The sequence shown here is derived from an EMBL/GenBank/DDBJ whole genome shotgun (WGS) entry which is preliminary data.</text>
</comment>
<evidence type="ECO:0000259" key="3">
    <source>
        <dbReference type="PROSITE" id="PS50206"/>
    </source>
</evidence>
<dbReference type="GO" id="GO:0004792">
    <property type="term" value="F:thiosulfate-cyanide sulfurtransferase activity"/>
    <property type="evidence" value="ECO:0007669"/>
    <property type="project" value="InterPro"/>
</dbReference>
<sequence length="348" mass="38869">MDVRKQKYWLAPVFFSLFFVCAITAHAVELKMFVNEPQGGRCSKDIKYAAEVFKEVSNVTVTIVPKFMSNSDDPEAPAVMIDGRVVAENNGPHNGCIDKDLLIAELIERGAVPYSEGYRVINSAQLKKLVDSKSDDVLVIDARNPEEYQEVHIPRSINLPEKKFDENKQLLPESKKSTIVFYCNGVKCGKSKRAAIKAADLGYKNVLVYKEGMPVWEELNYPIYAGPDYEKKIETTKLSPSEMKALIDSGADDFILVDVRDESEFAEGHIPGAINIPVSRFAAESGRLDKNKKIVVYCNSGGRSYLGYRKLMKLSYKSIYQTLFADWKDAGMDVAKVQRHEKAGGANG</sequence>
<dbReference type="EMBL" id="JACNJZ010000194">
    <property type="protein sequence ID" value="MBC8318884.1"/>
    <property type="molecule type" value="Genomic_DNA"/>
</dbReference>
<dbReference type="CDD" id="cd00158">
    <property type="entry name" value="RHOD"/>
    <property type="match status" value="2"/>
</dbReference>